<gene>
    <name evidence="1" type="ORF">N7468_004029</name>
</gene>
<dbReference type="InterPro" id="IPR008547">
    <property type="entry name" value="DUF829_TMEM53"/>
</dbReference>
<organism evidence="1 2">
    <name type="scientific">Penicillium chermesinum</name>
    <dbReference type="NCBI Taxonomy" id="63820"/>
    <lineage>
        <taxon>Eukaryota</taxon>
        <taxon>Fungi</taxon>
        <taxon>Dikarya</taxon>
        <taxon>Ascomycota</taxon>
        <taxon>Pezizomycotina</taxon>
        <taxon>Eurotiomycetes</taxon>
        <taxon>Eurotiomycetidae</taxon>
        <taxon>Eurotiales</taxon>
        <taxon>Aspergillaceae</taxon>
        <taxon>Penicillium</taxon>
    </lineage>
</organism>
<evidence type="ECO:0000313" key="2">
    <source>
        <dbReference type="Proteomes" id="UP001150941"/>
    </source>
</evidence>
<evidence type="ECO:0008006" key="3">
    <source>
        <dbReference type="Google" id="ProtNLM"/>
    </source>
</evidence>
<dbReference type="PANTHER" id="PTHR12265:SF36">
    <property type="entry name" value="P450, PUTATIVE (EUROFUNG)-RELATED"/>
    <property type="match status" value="1"/>
</dbReference>
<reference evidence="1" key="2">
    <citation type="journal article" date="2023" name="IMA Fungus">
        <title>Comparative genomic study of the Penicillium genus elucidates a diverse pangenome and 15 lateral gene transfer events.</title>
        <authorList>
            <person name="Petersen C."/>
            <person name="Sorensen T."/>
            <person name="Nielsen M.R."/>
            <person name="Sondergaard T.E."/>
            <person name="Sorensen J.L."/>
            <person name="Fitzpatrick D.A."/>
            <person name="Frisvad J.C."/>
            <person name="Nielsen K.L."/>
        </authorList>
    </citation>
    <scope>NUCLEOTIDE SEQUENCE</scope>
    <source>
        <strain evidence="1">IBT 19713</strain>
    </source>
</reference>
<name>A0A9W9TS62_9EURO</name>
<reference evidence="1" key="1">
    <citation type="submission" date="2022-11" db="EMBL/GenBank/DDBJ databases">
        <authorList>
            <person name="Petersen C."/>
        </authorList>
    </citation>
    <scope>NUCLEOTIDE SEQUENCE</scope>
    <source>
        <strain evidence="1">IBT 19713</strain>
    </source>
</reference>
<accession>A0A9W9TS62</accession>
<dbReference type="Pfam" id="PF05705">
    <property type="entry name" value="DUF829"/>
    <property type="match status" value="1"/>
</dbReference>
<dbReference type="AlphaFoldDB" id="A0A9W9TS62"/>
<protein>
    <recommendedName>
        <fullName evidence="3">Indole-diterpene biosynthesis protein PaxU</fullName>
    </recommendedName>
</protein>
<dbReference type="GeneID" id="83200629"/>
<dbReference type="EMBL" id="JAPQKS010000003">
    <property type="protein sequence ID" value="KAJ5239410.1"/>
    <property type="molecule type" value="Genomic_DNA"/>
</dbReference>
<evidence type="ECO:0000313" key="1">
    <source>
        <dbReference type="EMBL" id="KAJ5239410.1"/>
    </source>
</evidence>
<comment type="caution">
    <text evidence="1">The sequence shown here is derived from an EMBL/GenBank/DDBJ whole genome shotgun (WGS) entry which is preliminary data.</text>
</comment>
<dbReference type="PANTHER" id="PTHR12265">
    <property type="entry name" value="TRANSMEMBRANE PROTEIN 53"/>
    <property type="match status" value="1"/>
</dbReference>
<sequence>MRPRQGGAFSFKANALAPQIYYRISPNVTNFSHRLLPLRVQLDALRDACPENPVFIHLFSNGGVHKCAHLLRAYKETTGEALPVSSMLLDSAPGVATAESGMKALSFQLPENPILRLFGKAALWLFLNGIQIIATLARIPNPMDVARAMINDRSLFKPSAKKGLIRCYIYSDNDTIVKPHEVEEHIKDSEAAGIVVRKEKFHDTPHITHMIMDPDRYWGIV</sequence>
<dbReference type="OrthoDB" id="77878at2759"/>
<proteinExistence type="predicted"/>
<dbReference type="RefSeq" id="XP_058332329.1">
    <property type="nucleotide sequence ID" value="XM_058473326.1"/>
</dbReference>
<dbReference type="Proteomes" id="UP001150941">
    <property type="component" value="Unassembled WGS sequence"/>
</dbReference>
<keyword evidence="2" id="KW-1185">Reference proteome</keyword>